<feature type="repeat" description="WD" evidence="6">
    <location>
        <begin position="93"/>
        <end position="134"/>
    </location>
</feature>
<evidence type="ECO:0000256" key="6">
    <source>
        <dbReference type="PROSITE-ProRule" id="PRU00221"/>
    </source>
</evidence>
<feature type="domain" description="Anaphase-promoting complex subunit 4-like WD40" evidence="8">
    <location>
        <begin position="53"/>
        <end position="152"/>
    </location>
</feature>
<dbReference type="Pfam" id="PF12896">
    <property type="entry name" value="ANAPC4"/>
    <property type="match status" value="1"/>
</dbReference>
<evidence type="ECO:0000313" key="11">
    <source>
        <dbReference type="Proteomes" id="UP000277580"/>
    </source>
</evidence>
<dbReference type="InterPro" id="IPR001680">
    <property type="entry name" value="WD40_rpt"/>
</dbReference>
<dbReference type="EMBL" id="ML119124">
    <property type="protein sequence ID" value="RPB13199.1"/>
    <property type="molecule type" value="Genomic_DNA"/>
</dbReference>
<evidence type="ECO:0000259" key="8">
    <source>
        <dbReference type="Pfam" id="PF12894"/>
    </source>
</evidence>
<dbReference type="InterPro" id="IPR036322">
    <property type="entry name" value="WD40_repeat_dom_sf"/>
</dbReference>
<dbReference type="GO" id="GO:0051301">
    <property type="term" value="P:cell division"/>
    <property type="evidence" value="ECO:0007669"/>
    <property type="project" value="UniProtKB-KW"/>
</dbReference>
<feature type="compositionally biased region" description="Low complexity" evidence="7">
    <location>
        <begin position="16"/>
        <end position="25"/>
    </location>
</feature>
<dbReference type="InParanoid" id="A0A3N4KUV9"/>
<evidence type="ECO:0000256" key="5">
    <source>
        <dbReference type="ARBA" id="ARBA00023306"/>
    </source>
</evidence>
<dbReference type="PROSITE" id="PS50082">
    <property type="entry name" value="WD_REPEATS_2"/>
    <property type="match status" value="1"/>
</dbReference>
<gene>
    <name evidence="10" type="ORF">P167DRAFT_605140</name>
</gene>
<accession>A0A3N4KUV9</accession>
<feature type="region of interest" description="Disordered" evidence="7">
    <location>
        <begin position="1"/>
        <end position="25"/>
    </location>
</feature>
<dbReference type="AlphaFoldDB" id="A0A3N4KUV9"/>
<dbReference type="InterPro" id="IPR015943">
    <property type="entry name" value="WD40/YVTN_repeat-like_dom_sf"/>
</dbReference>
<dbReference type="GO" id="GO:0034399">
    <property type="term" value="C:nuclear periphery"/>
    <property type="evidence" value="ECO:0007669"/>
    <property type="project" value="TreeGrafter"/>
</dbReference>
<reference evidence="10 11" key="1">
    <citation type="journal article" date="2018" name="Nat. Ecol. Evol.">
        <title>Pezizomycetes genomes reveal the molecular basis of ectomycorrhizal truffle lifestyle.</title>
        <authorList>
            <person name="Murat C."/>
            <person name="Payen T."/>
            <person name="Noel B."/>
            <person name="Kuo A."/>
            <person name="Morin E."/>
            <person name="Chen J."/>
            <person name="Kohler A."/>
            <person name="Krizsan K."/>
            <person name="Balestrini R."/>
            <person name="Da Silva C."/>
            <person name="Montanini B."/>
            <person name="Hainaut M."/>
            <person name="Levati E."/>
            <person name="Barry K.W."/>
            <person name="Belfiori B."/>
            <person name="Cichocki N."/>
            <person name="Clum A."/>
            <person name="Dockter R.B."/>
            <person name="Fauchery L."/>
            <person name="Guy J."/>
            <person name="Iotti M."/>
            <person name="Le Tacon F."/>
            <person name="Lindquist E.A."/>
            <person name="Lipzen A."/>
            <person name="Malagnac F."/>
            <person name="Mello A."/>
            <person name="Molinier V."/>
            <person name="Miyauchi S."/>
            <person name="Poulain J."/>
            <person name="Riccioni C."/>
            <person name="Rubini A."/>
            <person name="Sitrit Y."/>
            <person name="Splivallo R."/>
            <person name="Traeger S."/>
            <person name="Wang M."/>
            <person name="Zifcakova L."/>
            <person name="Wipf D."/>
            <person name="Zambonelli A."/>
            <person name="Paolocci F."/>
            <person name="Nowrousian M."/>
            <person name="Ottonello S."/>
            <person name="Baldrian P."/>
            <person name="Spatafora J.W."/>
            <person name="Henrissat B."/>
            <person name="Nagy L.G."/>
            <person name="Aury J.M."/>
            <person name="Wincker P."/>
            <person name="Grigoriev I.V."/>
            <person name="Bonfante P."/>
            <person name="Martin F.M."/>
        </authorList>
    </citation>
    <scope>NUCLEOTIDE SEQUENCE [LARGE SCALE GENOMIC DNA]</scope>
    <source>
        <strain evidence="10 11">CCBAS932</strain>
    </source>
</reference>
<feature type="compositionally biased region" description="Polar residues" evidence="7">
    <location>
        <begin position="1"/>
        <end position="15"/>
    </location>
</feature>
<feature type="compositionally biased region" description="Acidic residues" evidence="7">
    <location>
        <begin position="765"/>
        <end position="797"/>
    </location>
</feature>
<dbReference type="SUPFAM" id="SSF50978">
    <property type="entry name" value="WD40 repeat-like"/>
    <property type="match status" value="1"/>
</dbReference>
<dbReference type="STRING" id="1392247.A0A3N4KUV9"/>
<dbReference type="GO" id="GO:0070979">
    <property type="term" value="P:protein K11-linked ubiquitination"/>
    <property type="evidence" value="ECO:0007669"/>
    <property type="project" value="TreeGrafter"/>
</dbReference>
<keyword evidence="11" id="KW-1185">Reference proteome</keyword>
<dbReference type="Pfam" id="PF12894">
    <property type="entry name" value="ANAPC4_WD40"/>
    <property type="match status" value="1"/>
</dbReference>
<evidence type="ECO:0000256" key="4">
    <source>
        <dbReference type="ARBA" id="ARBA00022786"/>
    </source>
</evidence>
<dbReference type="PANTHER" id="PTHR13260:SF0">
    <property type="entry name" value="ANAPHASE-PROMOTING COMPLEX SUBUNIT 4"/>
    <property type="match status" value="1"/>
</dbReference>
<dbReference type="PANTHER" id="PTHR13260">
    <property type="entry name" value="ANAPHASE PROMOTING COMPLEX SUBUNIT 4 APC4"/>
    <property type="match status" value="1"/>
</dbReference>
<organism evidence="10 11">
    <name type="scientific">Morchella conica CCBAS932</name>
    <dbReference type="NCBI Taxonomy" id="1392247"/>
    <lineage>
        <taxon>Eukaryota</taxon>
        <taxon>Fungi</taxon>
        <taxon>Dikarya</taxon>
        <taxon>Ascomycota</taxon>
        <taxon>Pezizomycotina</taxon>
        <taxon>Pezizomycetes</taxon>
        <taxon>Pezizales</taxon>
        <taxon>Morchellaceae</taxon>
        <taxon>Morchella</taxon>
    </lineage>
</organism>
<sequence length="797" mass="88688">MGDASAASSPHTEPGTTPTPTTTAAAAAAKQPTGFLALYQKALPFPARPGLAAWSPTLDLIALVTTNENVLLYRMNGQRVWGFAHRRDRNVGPGGGETRIERLRWRPDGKMLALGYSDGSTRIYDVNNGKQIHRLTSEAASFGTVSCVGWVDNYSQRTRPGMAAEVKSADCTPQALFDMDVGQMLPRLSVLPSSAGADSTFTSKVTLDALINSVTKSGEGDNLDVLLIGEEGGKILLNVFDSFLIGTMELSSLSHQLKPHSKLLRHTASSDLSTHSLLIHEPQTNNILFATMDILFIQQFGQYLFQLASTSTRVQALLRYIQEAVVALETEFKTMNDLAQRYVSIIDEDVRKQGSEVSLEFFELLVTGVPSEVLREWLVDVLTERGQKRWEKSSMNGYETLRRLVHENLLPTCERLTVLFCRLRGLARWKERGSPLGLDPDDFTRCLDVVSGLTVFAHEFLLKLNKELEHFAAFGSWLRHTLDELSTVINIDDKPAEDPQIDTLRVSEYIRCYLKQSSLAAFFRREGFLRLSEYQKKKGESVFELYARNADREPVPPGFMELAAYLEELCRSVFAKPQMAMRQQLRVGKPVTVAEREVGKMDVRMVVEGGVQVAYVALCDVEKKANNLILIRCQISVDGSLSTVSKIGCAKVLFPDPESVLVDLQFVDSSAIILILADKTGRNSEMVSIAYDIITYDENYDHEDLSESVFSYAEALQGEEMAVVTRRQFDSSFIPVQLTINGNKGRRVGCVIAEDRMRYIVFDLDGQEEDEEEEGEEEEGGMTVEGEEGEGEGQGEN</sequence>
<dbReference type="GO" id="GO:0031145">
    <property type="term" value="P:anaphase-promoting complex-dependent catabolic process"/>
    <property type="evidence" value="ECO:0007669"/>
    <property type="project" value="InterPro"/>
</dbReference>
<name>A0A3N4KUV9_9PEZI</name>
<dbReference type="Gene3D" id="2.130.10.10">
    <property type="entry name" value="YVTN repeat-like/Quinoprotein amine dehydrogenase"/>
    <property type="match status" value="1"/>
</dbReference>
<evidence type="ECO:0000256" key="7">
    <source>
        <dbReference type="SAM" id="MobiDB-lite"/>
    </source>
</evidence>
<keyword evidence="3" id="KW-0498">Mitosis</keyword>
<proteinExistence type="predicted"/>
<protein>
    <recommendedName>
        <fullName evidence="1">Anaphase-promoting complex subunit 4</fullName>
    </recommendedName>
</protein>
<evidence type="ECO:0000256" key="2">
    <source>
        <dbReference type="ARBA" id="ARBA00022618"/>
    </source>
</evidence>
<dbReference type="GO" id="GO:0005680">
    <property type="term" value="C:anaphase-promoting complex"/>
    <property type="evidence" value="ECO:0007669"/>
    <property type="project" value="InterPro"/>
</dbReference>
<dbReference type="InterPro" id="IPR024790">
    <property type="entry name" value="APC4_long_dom"/>
</dbReference>
<feature type="domain" description="Anaphase-promoting complex subunit 4 long" evidence="9">
    <location>
        <begin position="290"/>
        <end position="487"/>
    </location>
</feature>
<keyword evidence="4" id="KW-0833">Ubl conjugation pathway</keyword>
<dbReference type="InterPro" id="IPR024789">
    <property type="entry name" value="APC4"/>
</dbReference>
<feature type="region of interest" description="Disordered" evidence="7">
    <location>
        <begin position="764"/>
        <end position="797"/>
    </location>
</feature>
<keyword evidence="5" id="KW-0131">Cell cycle</keyword>
<keyword evidence="6" id="KW-0853">WD repeat</keyword>
<dbReference type="OrthoDB" id="2110451at2759"/>
<evidence type="ECO:0000256" key="3">
    <source>
        <dbReference type="ARBA" id="ARBA00022776"/>
    </source>
</evidence>
<dbReference type="InterPro" id="IPR024977">
    <property type="entry name" value="Apc4-like_WD40_dom"/>
</dbReference>
<keyword evidence="2" id="KW-0132">Cell division</keyword>
<evidence type="ECO:0000313" key="10">
    <source>
        <dbReference type="EMBL" id="RPB13199.1"/>
    </source>
</evidence>
<dbReference type="Proteomes" id="UP000277580">
    <property type="component" value="Unassembled WGS sequence"/>
</dbReference>
<evidence type="ECO:0000259" key="9">
    <source>
        <dbReference type="Pfam" id="PF12896"/>
    </source>
</evidence>
<evidence type="ECO:0000256" key="1">
    <source>
        <dbReference type="ARBA" id="ARBA00016067"/>
    </source>
</evidence>